<dbReference type="AlphaFoldDB" id="A0A8T8KAS7"/>
<evidence type="ECO:0000256" key="2">
    <source>
        <dbReference type="ARBA" id="ARBA00022980"/>
    </source>
</evidence>
<dbReference type="InterPro" id="IPR008195">
    <property type="entry name" value="Ribosomal_eL34"/>
</dbReference>
<gene>
    <name evidence="5" type="primary">rpl34e</name>
    <name evidence="6" type="ORF">HYG87_09260</name>
</gene>
<dbReference type="RefSeq" id="WP_211532887.1">
    <property type="nucleotide sequence ID" value="NZ_CP058560.1"/>
</dbReference>
<dbReference type="PANTHER" id="PTHR10759">
    <property type="entry name" value="60S RIBOSOMAL PROTEIN L34"/>
    <property type="match status" value="1"/>
</dbReference>
<dbReference type="InterPro" id="IPR038562">
    <property type="entry name" value="Ribosomal_eL34_C_sf"/>
</dbReference>
<proteinExistence type="inferred from homology"/>
<evidence type="ECO:0000313" key="6">
    <source>
        <dbReference type="EMBL" id="QUH23930.1"/>
    </source>
</evidence>
<evidence type="ECO:0000256" key="4">
    <source>
        <dbReference type="ARBA" id="ARBA00035227"/>
    </source>
</evidence>
<protein>
    <recommendedName>
        <fullName evidence="4 5">Large ribosomal subunit protein eL34</fullName>
    </recommendedName>
</protein>
<organism evidence="6 7">
    <name type="scientific">Methanobacterium alkalithermotolerans</name>
    <dbReference type="NCBI Taxonomy" id="2731220"/>
    <lineage>
        <taxon>Archaea</taxon>
        <taxon>Methanobacteriati</taxon>
        <taxon>Methanobacteriota</taxon>
        <taxon>Methanomada group</taxon>
        <taxon>Methanobacteria</taxon>
        <taxon>Methanobacteriales</taxon>
        <taxon>Methanobacteriaceae</taxon>
        <taxon>Methanobacterium</taxon>
    </lineage>
</organism>
<dbReference type="GO" id="GO:0003735">
    <property type="term" value="F:structural constituent of ribosome"/>
    <property type="evidence" value="ECO:0007669"/>
    <property type="project" value="InterPro"/>
</dbReference>
<dbReference type="GeneID" id="64820951"/>
<dbReference type="GO" id="GO:0005840">
    <property type="term" value="C:ribosome"/>
    <property type="evidence" value="ECO:0007669"/>
    <property type="project" value="UniProtKB-KW"/>
</dbReference>
<evidence type="ECO:0000256" key="5">
    <source>
        <dbReference type="HAMAP-Rule" id="MF_00349"/>
    </source>
</evidence>
<dbReference type="InterPro" id="IPR018065">
    <property type="entry name" value="Ribosomal_eL34_CS"/>
</dbReference>
<name>A0A8T8KAS7_9EURY</name>
<dbReference type="KEGG" id="meme:HYG87_09260"/>
<dbReference type="PRINTS" id="PR01250">
    <property type="entry name" value="RIBOSOMALL34"/>
</dbReference>
<accession>A0A8T8KAS7</accession>
<keyword evidence="3 5" id="KW-0687">Ribonucleoprotein</keyword>
<dbReference type="GO" id="GO:1990904">
    <property type="term" value="C:ribonucleoprotein complex"/>
    <property type="evidence" value="ECO:0007669"/>
    <property type="project" value="UniProtKB-KW"/>
</dbReference>
<keyword evidence="2 5" id="KW-0689">Ribosomal protein</keyword>
<dbReference type="PROSITE" id="PS01145">
    <property type="entry name" value="RIBOSOMAL_L34E"/>
    <property type="match status" value="1"/>
</dbReference>
<dbReference type="GO" id="GO:0006412">
    <property type="term" value="P:translation"/>
    <property type="evidence" value="ECO:0007669"/>
    <property type="project" value="UniProtKB-UniRule"/>
</dbReference>
<dbReference type="HAMAP" id="MF_00349">
    <property type="entry name" value="Ribosomal_eL34"/>
    <property type="match status" value="1"/>
</dbReference>
<comment type="similarity">
    <text evidence="1 5">Belongs to the eukaryotic ribosomal protein eL34 family.</text>
</comment>
<dbReference type="EMBL" id="CP058560">
    <property type="protein sequence ID" value="QUH23930.1"/>
    <property type="molecule type" value="Genomic_DNA"/>
</dbReference>
<dbReference type="Pfam" id="PF01199">
    <property type="entry name" value="Ribosomal_L34e"/>
    <property type="match status" value="1"/>
</dbReference>
<evidence type="ECO:0000256" key="1">
    <source>
        <dbReference type="ARBA" id="ARBA00009875"/>
    </source>
</evidence>
<dbReference type="InterPro" id="IPR047868">
    <property type="entry name" value="Ribosomal_L34e_arc-type"/>
</dbReference>
<evidence type="ECO:0000256" key="3">
    <source>
        <dbReference type="ARBA" id="ARBA00023274"/>
    </source>
</evidence>
<dbReference type="Proteomes" id="UP000681041">
    <property type="component" value="Chromosome"/>
</dbReference>
<reference evidence="6" key="1">
    <citation type="submission" date="2020-07" db="EMBL/GenBank/DDBJ databases">
        <title>Methanobacterium. sp. MethCan genome.</title>
        <authorList>
            <person name="Postec A."/>
            <person name="Quemeneur M."/>
        </authorList>
    </citation>
    <scope>NUCLEOTIDE SEQUENCE</scope>
    <source>
        <strain evidence="6">MethCAN</strain>
    </source>
</reference>
<dbReference type="Gene3D" id="6.20.340.10">
    <property type="match status" value="1"/>
</dbReference>
<dbReference type="NCBIfam" id="NF003143">
    <property type="entry name" value="PRK04059.1"/>
    <property type="match status" value="1"/>
</dbReference>
<sequence length="88" mass="10375">MTNLRHRSRSYKRTFKRTPGGKTVLQYKKKKPAKHICAECNKLLHGVPRGRSYQIRKLSKTKKRPNRPYGGYLCSECARKHFKKEARS</sequence>
<keyword evidence="7" id="KW-1185">Reference proteome</keyword>
<evidence type="ECO:0000313" key="7">
    <source>
        <dbReference type="Proteomes" id="UP000681041"/>
    </source>
</evidence>
<dbReference type="OrthoDB" id="43096at2157"/>